<reference evidence="4" key="1">
    <citation type="submission" date="2015-05" db="EMBL/GenBank/DDBJ databases">
        <title>Draft genome of Nitrosomonas communis strain Nm2.</title>
        <authorList>
            <person name="Kozlowski J.A."/>
            <person name="Kits K.D."/>
            <person name="Stein L.Y."/>
        </authorList>
    </citation>
    <scope>NUCLEOTIDE SEQUENCE [LARGE SCALE GENOMIC DNA]</scope>
    <source>
        <strain evidence="4">Nm2</strain>
    </source>
</reference>
<name>A0A0F7KE98_9PROT</name>
<keyword evidence="1" id="KW-0732">Signal</keyword>
<dbReference type="PANTHER" id="PTHR37530">
    <property type="entry name" value="OUTER MEMBRANE PROTEIN SLP"/>
    <property type="match status" value="1"/>
</dbReference>
<dbReference type="EMBL" id="CP011451">
    <property type="protein sequence ID" value="AKH37172.1"/>
    <property type="molecule type" value="Genomic_DNA"/>
</dbReference>
<protein>
    <submittedName>
        <fullName evidence="3">Outer membrane lipoprotein</fullName>
    </submittedName>
</protein>
<keyword evidence="4" id="KW-1185">Reference proteome</keyword>
<gene>
    <name evidence="2" type="ORF">AAW31_04005</name>
    <name evidence="3" type="ORF">BCL69_100134</name>
</gene>
<dbReference type="KEGG" id="nco:AAW31_04005"/>
<sequence>MRFYLILTSLLLSACSTLPLAFEDPHITKISYTEVNADIENNKNTLVRWGGVIADVKNDENFSWMEVIFYPLDYYGRPKINKPSEGRFVIKSPEFFDPKDYAKNREIITVGVIEGRTEHITSSDSSELPLIKATAIHLWPINYRDNYYGHCRFCYFMQLFW</sequence>
<evidence type="ECO:0000313" key="5">
    <source>
        <dbReference type="Proteomes" id="UP000324176"/>
    </source>
</evidence>
<feature type="chain" id="PRO_5035990342" evidence="1">
    <location>
        <begin position="22"/>
        <end position="161"/>
    </location>
</feature>
<evidence type="ECO:0000313" key="3">
    <source>
        <dbReference type="EMBL" id="TYP94503.1"/>
    </source>
</evidence>
<evidence type="ECO:0000313" key="2">
    <source>
        <dbReference type="EMBL" id="AKH37172.1"/>
    </source>
</evidence>
<dbReference type="EMBL" id="VNHT01000001">
    <property type="protein sequence ID" value="TYP94503.1"/>
    <property type="molecule type" value="Genomic_DNA"/>
</dbReference>
<keyword evidence="3" id="KW-0449">Lipoprotein</keyword>
<dbReference type="Proteomes" id="UP000324176">
    <property type="component" value="Unassembled WGS sequence"/>
</dbReference>
<organism evidence="2 4">
    <name type="scientific">Nitrosomonas communis</name>
    <dbReference type="NCBI Taxonomy" id="44574"/>
    <lineage>
        <taxon>Bacteria</taxon>
        <taxon>Pseudomonadati</taxon>
        <taxon>Pseudomonadota</taxon>
        <taxon>Betaproteobacteria</taxon>
        <taxon>Nitrosomonadales</taxon>
        <taxon>Nitrosomonadaceae</taxon>
        <taxon>Nitrosomonas</taxon>
    </lineage>
</organism>
<reference evidence="3 5" key="3">
    <citation type="submission" date="2019-07" db="EMBL/GenBank/DDBJ databases">
        <title>Active sludge and wastewater microbial communities from Klosterneuburg, Austria.</title>
        <authorList>
            <person name="Wagner M."/>
        </authorList>
    </citation>
    <scope>NUCLEOTIDE SEQUENCE [LARGE SCALE GENOMIC DNA]</scope>
    <source>
        <strain evidence="3 5">Nm2</strain>
    </source>
</reference>
<dbReference type="InterPro" id="IPR004658">
    <property type="entry name" value="OMP_Slp"/>
</dbReference>
<dbReference type="PIRSF" id="PIRSF004982">
    <property type="entry name" value="SlP"/>
    <property type="match status" value="1"/>
</dbReference>
<dbReference type="AlphaFoldDB" id="A0A0F7KE98"/>
<accession>A0A0F7KE98</accession>
<dbReference type="Pfam" id="PF03843">
    <property type="entry name" value="Slp"/>
    <property type="match status" value="1"/>
</dbReference>
<dbReference type="PATRIC" id="fig|44574.3.peg.960"/>
<proteinExistence type="predicted"/>
<dbReference type="PROSITE" id="PS51257">
    <property type="entry name" value="PROKAR_LIPOPROTEIN"/>
    <property type="match status" value="1"/>
</dbReference>
<dbReference type="Proteomes" id="UP000034156">
    <property type="component" value="Chromosome"/>
</dbReference>
<feature type="signal peptide" evidence="1">
    <location>
        <begin position="1"/>
        <end position="21"/>
    </location>
</feature>
<evidence type="ECO:0000313" key="4">
    <source>
        <dbReference type="Proteomes" id="UP000034156"/>
    </source>
</evidence>
<evidence type="ECO:0000256" key="1">
    <source>
        <dbReference type="SAM" id="SignalP"/>
    </source>
</evidence>
<reference evidence="2 4" key="2">
    <citation type="journal article" date="2016" name="Genome Announc.">
        <title>Genome Sequence of Nitrosomonas communis Strain Nm2, a Mesophilic Ammonia-Oxidizing Bacterium Isolated from Mediterranean Soil.</title>
        <authorList>
            <person name="Kozlowski J.A."/>
            <person name="Kits K.D."/>
            <person name="Stein L.Y."/>
        </authorList>
    </citation>
    <scope>NUCLEOTIDE SEQUENCE [LARGE SCALE GENOMIC DNA]</scope>
    <source>
        <strain evidence="2 4">Nm2</strain>
    </source>
</reference>
<dbReference type="GO" id="GO:0019867">
    <property type="term" value="C:outer membrane"/>
    <property type="evidence" value="ECO:0007669"/>
    <property type="project" value="InterPro"/>
</dbReference>
<dbReference type="PANTHER" id="PTHR37530:SF1">
    <property type="entry name" value="OUTER MEMBRANE PROTEIN SLP"/>
    <property type="match status" value="1"/>
</dbReference>